<comment type="similarity">
    <text evidence="7 9">Belongs to the DEAD box helicase family.</text>
</comment>
<dbReference type="InterPro" id="IPR000629">
    <property type="entry name" value="RNA-helicase_DEAD-box_CS"/>
</dbReference>
<dbReference type="InterPro" id="IPR014014">
    <property type="entry name" value="RNA_helicase_DEAD_Q_motif"/>
</dbReference>
<evidence type="ECO:0000259" key="12">
    <source>
        <dbReference type="PROSITE" id="PS51194"/>
    </source>
</evidence>
<dbReference type="PROSITE" id="PS51192">
    <property type="entry name" value="HELICASE_ATP_BIND_1"/>
    <property type="match status" value="1"/>
</dbReference>
<dbReference type="Pfam" id="PF00271">
    <property type="entry name" value="Helicase_C"/>
    <property type="match status" value="1"/>
</dbReference>
<dbReference type="InterPro" id="IPR005580">
    <property type="entry name" value="DbpA/CsdA_RNA-bd_dom"/>
</dbReference>
<dbReference type="InterPro" id="IPR044742">
    <property type="entry name" value="DEAD/DEAH_RhlB"/>
</dbReference>
<reference evidence="14 15" key="1">
    <citation type="submission" date="2022-10" db="EMBL/GenBank/DDBJ databases">
        <title>Luteolibacter flavescens strain MCCC 1K03193, whole genome shotgun sequencing project.</title>
        <authorList>
            <person name="Zhao G."/>
            <person name="Shen L."/>
        </authorList>
    </citation>
    <scope>NUCLEOTIDE SEQUENCE [LARGE SCALE GENOMIC DNA]</scope>
    <source>
        <strain evidence="14 15">MCCC 1K03193</strain>
    </source>
</reference>
<dbReference type="CDD" id="cd00268">
    <property type="entry name" value="DEADc"/>
    <property type="match status" value="1"/>
</dbReference>
<dbReference type="Pfam" id="PF03880">
    <property type="entry name" value="DbpA"/>
    <property type="match status" value="1"/>
</dbReference>
<comment type="caution">
    <text evidence="14">The sequence shown here is derived from an EMBL/GenBank/DDBJ whole genome shotgun (WGS) entry which is preliminary data.</text>
</comment>
<dbReference type="Gene3D" id="3.40.50.300">
    <property type="entry name" value="P-loop containing nucleotide triphosphate hydrolases"/>
    <property type="match status" value="2"/>
</dbReference>
<dbReference type="InterPro" id="IPR014001">
    <property type="entry name" value="Helicase_ATP-bd"/>
</dbReference>
<evidence type="ECO:0000313" key="14">
    <source>
        <dbReference type="EMBL" id="MCW1887045.1"/>
    </source>
</evidence>
<dbReference type="PROSITE" id="PS51195">
    <property type="entry name" value="Q_MOTIF"/>
    <property type="match status" value="1"/>
</dbReference>
<sequence length="565" mass="63899">METPPFSELGLPSELLAAVESLGFERPSPIQAKAIPVALTGRDILGLSHTGSGKTAAFTLPLLAKLDFKKRLPQALILCPTRELAVQVCEEVHRLGSKLGQLRAVPVYGGAPMDRQLRALRDGVQVVVGTPGRVMDHLRRGSFDVSEIQTIVLDEADRMLDLGFREEMEELLGSLPKERQSMFFSATMSKGVSHLIGKFGNNPETVQIDQKAKTVSTIDQSYFEVRERSKVEVLSRLLDMEQARLAIIFCNTKRSVDECTESLLARGYTVDRLHGDITQQMRERVLRRFREGTIELLVATDVAARGLDVENIDVVFNYDLPQDPEDYVHRIGRTGRAGRSGRAVSFVFGREIHRLEMIERYTRQVIRREKVPSQEQVEGRLADLAFEEIKERLEKSEFQSHEEQVDRLLEQGYTPTDIASVLFTLLREARGREFGEIQEDREDPRDRRQQQRGDRREPREFREREPRAPRERRDGPHDNADMVPLFFSLGKFHGVKVGEIIGMLYGEAGLPDGAVGHVKLFAKHSSIDVRADCAERLVQISKGAQLRGRNFILDFDRGPRGPRGA</sequence>
<dbReference type="CDD" id="cd12252">
    <property type="entry name" value="RRM_DbpA"/>
    <property type="match status" value="1"/>
</dbReference>
<keyword evidence="2 9" id="KW-0547">Nucleotide-binding</keyword>
<dbReference type="PROSITE" id="PS00039">
    <property type="entry name" value="DEAD_ATP_HELICASE"/>
    <property type="match status" value="1"/>
</dbReference>
<keyword evidence="1" id="KW-0963">Cytoplasm</keyword>
<feature type="domain" description="Helicase C-terminal" evidence="12">
    <location>
        <begin position="217"/>
        <end position="385"/>
    </location>
</feature>
<evidence type="ECO:0000259" key="11">
    <source>
        <dbReference type="PROSITE" id="PS51192"/>
    </source>
</evidence>
<feature type="region of interest" description="Disordered" evidence="10">
    <location>
        <begin position="435"/>
        <end position="480"/>
    </location>
</feature>
<dbReference type="GO" id="GO:0004386">
    <property type="term" value="F:helicase activity"/>
    <property type="evidence" value="ECO:0007669"/>
    <property type="project" value="UniProtKB-KW"/>
</dbReference>
<evidence type="ECO:0000256" key="10">
    <source>
        <dbReference type="SAM" id="MobiDB-lite"/>
    </source>
</evidence>
<evidence type="ECO:0000256" key="2">
    <source>
        <dbReference type="ARBA" id="ARBA00022741"/>
    </source>
</evidence>
<evidence type="ECO:0000256" key="6">
    <source>
        <dbReference type="ARBA" id="ARBA00023016"/>
    </source>
</evidence>
<dbReference type="SUPFAM" id="SSF52540">
    <property type="entry name" value="P-loop containing nucleoside triphosphate hydrolases"/>
    <property type="match status" value="1"/>
</dbReference>
<keyword evidence="5 9" id="KW-0067">ATP-binding</keyword>
<evidence type="ECO:0000256" key="4">
    <source>
        <dbReference type="ARBA" id="ARBA00022806"/>
    </source>
</evidence>
<dbReference type="InterPro" id="IPR012677">
    <property type="entry name" value="Nucleotide-bd_a/b_plait_sf"/>
</dbReference>
<dbReference type="CDD" id="cd18787">
    <property type="entry name" value="SF2_C_DEAD"/>
    <property type="match status" value="1"/>
</dbReference>
<dbReference type="PROSITE" id="PS51194">
    <property type="entry name" value="HELICASE_CTER"/>
    <property type="match status" value="1"/>
</dbReference>
<feature type="short sequence motif" description="Q motif" evidence="8">
    <location>
        <begin position="4"/>
        <end position="32"/>
    </location>
</feature>
<evidence type="ECO:0000256" key="9">
    <source>
        <dbReference type="RuleBase" id="RU000492"/>
    </source>
</evidence>
<dbReference type="InterPro" id="IPR011545">
    <property type="entry name" value="DEAD/DEAH_box_helicase_dom"/>
</dbReference>
<evidence type="ECO:0000256" key="3">
    <source>
        <dbReference type="ARBA" id="ARBA00022801"/>
    </source>
</evidence>
<protein>
    <submittedName>
        <fullName evidence="14">DEAD/DEAH box helicase</fullName>
    </submittedName>
</protein>
<dbReference type="SMART" id="SM00487">
    <property type="entry name" value="DEXDc"/>
    <property type="match status" value="1"/>
</dbReference>
<evidence type="ECO:0000256" key="8">
    <source>
        <dbReference type="PROSITE-ProRule" id="PRU00552"/>
    </source>
</evidence>
<evidence type="ECO:0000256" key="5">
    <source>
        <dbReference type="ARBA" id="ARBA00022840"/>
    </source>
</evidence>
<dbReference type="RefSeq" id="WP_264502999.1">
    <property type="nucleotide sequence ID" value="NZ_JAPDDS010000014.1"/>
</dbReference>
<dbReference type="InterPro" id="IPR001650">
    <property type="entry name" value="Helicase_C-like"/>
</dbReference>
<dbReference type="Pfam" id="PF00270">
    <property type="entry name" value="DEAD"/>
    <property type="match status" value="1"/>
</dbReference>
<gene>
    <name evidence="14" type="ORF">OKA04_20070</name>
</gene>
<dbReference type="InterPro" id="IPR050079">
    <property type="entry name" value="DEAD_box_RNA_helicase"/>
</dbReference>
<dbReference type="InterPro" id="IPR057325">
    <property type="entry name" value="DeaD_dimer"/>
</dbReference>
<evidence type="ECO:0000259" key="13">
    <source>
        <dbReference type="PROSITE" id="PS51195"/>
    </source>
</evidence>
<feature type="domain" description="Helicase ATP-binding" evidence="11">
    <location>
        <begin position="35"/>
        <end position="206"/>
    </location>
</feature>
<keyword evidence="4 9" id="KW-0347">Helicase</keyword>
<keyword evidence="6" id="KW-0346">Stress response</keyword>
<feature type="domain" description="DEAD-box RNA helicase Q" evidence="13">
    <location>
        <begin position="4"/>
        <end position="32"/>
    </location>
</feature>
<evidence type="ECO:0000313" key="15">
    <source>
        <dbReference type="Proteomes" id="UP001207930"/>
    </source>
</evidence>
<dbReference type="PANTHER" id="PTHR47959:SF1">
    <property type="entry name" value="ATP-DEPENDENT RNA HELICASE DBPA"/>
    <property type="match status" value="1"/>
</dbReference>
<organism evidence="14 15">
    <name type="scientific">Luteolibacter flavescens</name>
    <dbReference type="NCBI Taxonomy" id="1859460"/>
    <lineage>
        <taxon>Bacteria</taxon>
        <taxon>Pseudomonadati</taxon>
        <taxon>Verrucomicrobiota</taxon>
        <taxon>Verrucomicrobiia</taxon>
        <taxon>Verrucomicrobiales</taxon>
        <taxon>Verrucomicrobiaceae</taxon>
        <taxon>Luteolibacter</taxon>
    </lineage>
</organism>
<dbReference type="Proteomes" id="UP001207930">
    <property type="component" value="Unassembled WGS sequence"/>
</dbReference>
<dbReference type="EMBL" id="JAPDDS010000014">
    <property type="protein sequence ID" value="MCW1887045.1"/>
    <property type="molecule type" value="Genomic_DNA"/>
</dbReference>
<accession>A0ABT3FTY0</accession>
<dbReference type="SMART" id="SM00490">
    <property type="entry name" value="HELICc"/>
    <property type="match status" value="1"/>
</dbReference>
<name>A0ABT3FTY0_9BACT</name>
<dbReference type="PANTHER" id="PTHR47959">
    <property type="entry name" value="ATP-DEPENDENT RNA HELICASE RHLE-RELATED"/>
    <property type="match status" value="1"/>
</dbReference>
<dbReference type="InterPro" id="IPR027417">
    <property type="entry name" value="P-loop_NTPase"/>
</dbReference>
<dbReference type="Pfam" id="PF25399">
    <property type="entry name" value="DeaD_dimer"/>
    <property type="match status" value="1"/>
</dbReference>
<dbReference type="Gene3D" id="3.30.70.330">
    <property type="match status" value="1"/>
</dbReference>
<evidence type="ECO:0000256" key="7">
    <source>
        <dbReference type="ARBA" id="ARBA00038437"/>
    </source>
</evidence>
<proteinExistence type="inferred from homology"/>
<keyword evidence="3 9" id="KW-0378">Hydrolase</keyword>
<evidence type="ECO:0000256" key="1">
    <source>
        <dbReference type="ARBA" id="ARBA00022490"/>
    </source>
</evidence>
<keyword evidence="15" id="KW-1185">Reference proteome</keyword>
<feature type="compositionally biased region" description="Basic and acidic residues" evidence="10">
    <location>
        <begin position="442"/>
        <end position="480"/>
    </location>
</feature>